<dbReference type="Proteomes" id="UP000216052">
    <property type="component" value="Chromosome"/>
</dbReference>
<dbReference type="EMBL" id="CP155571">
    <property type="protein sequence ID" value="XFO74747.1"/>
    <property type="molecule type" value="Genomic_DNA"/>
</dbReference>
<accession>A0ABZ3J8N0</accession>
<evidence type="ECO:0000313" key="2">
    <source>
        <dbReference type="Proteomes" id="UP000216052"/>
    </source>
</evidence>
<organism evidence="1 2">
    <name type="scientific">Sporomusa acidovorans (strain ATCC 49682 / DSM 3132 / Mol)</name>
    <dbReference type="NCBI Taxonomy" id="1123286"/>
    <lineage>
        <taxon>Bacteria</taxon>
        <taxon>Bacillati</taxon>
        <taxon>Bacillota</taxon>
        <taxon>Negativicutes</taxon>
        <taxon>Selenomonadales</taxon>
        <taxon>Sporomusaceae</taxon>
        <taxon>Sporomusa</taxon>
    </lineage>
</organism>
<keyword evidence="2" id="KW-1185">Reference proteome</keyword>
<sequence length="309" mass="35698">MQYVESRHTTVAISTGDHKKAALYFDRIIPTHSAYKVPEILKEPLNFGDWKLSTLFSMWSNQETTSHDSMEMARQIFEFVFRELPKSVKYDPKYIEELQKNTIRVAKSEWSNANIVSLLLRHGNIAKNRLLVPSYDSKEQEDDFVISGDDQVAQVILANLDLIDTNKLDWQQIIEAKKDEDFHRKLRAVMLFIYKNYLGQSASFIKDDIMQQLEEYHQICKKHGFKLVTSSLSIVLNSKSLLWTICAETIALLSGLPLQMLTPVLLAEAALEVGKVAINYVEHKRDITDYKRSHPLSYILQFPLQDSRD</sequence>
<evidence type="ECO:0000313" key="1">
    <source>
        <dbReference type="EMBL" id="XFO74747.1"/>
    </source>
</evidence>
<proteinExistence type="predicted"/>
<protein>
    <submittedName>
        <fullName evidence="1">Uncharacterized protein</fullName>
    </submittedName>
</protein>
<name>A0ABZ3J8N0_SPOA4</name>
<gene>
    <name evidence="1" type="ORF">SPACI_048580</name>
</gene>
<dbReference type="RefSeq" id="WP_093798115.1">
    <property type="nucleotide sequence ID" value="NZ_CP155571.1"/>
</dbReference>
<reference evidence="1" key="1">
    <citation type="submission" date="2024-05" db="EMBL/GenBank/DDBJ databases">
        <title>Isolation and characterization of Sporomusa carbonis sp. nov., a carboxydotrophic hydrogenogen in the genus of Sporomusa isolated from a charcoal burning pile.</title>
        <authorList>
            <person name="Boeer T."/>
            <person name="Rosenbaum F."/>
            <person name="Eysell L."/>
            <person name="Mueller V."/>
            <person name="Daniel R."/>
            <person name="Poehlein A."/>
        </authorList>
    </citation>
    <scope>NUCLEOTIDE SEQUENCE [LARGE SCALE GENOMIC DNA]</scope>
    <source>
        <strain evidence="1">DSM 3132</strain>
    </source>
</reference>